<proteinExistence type="predicted"/>
<comment type="caution">
    <text evidence="1">The sequence shown here is derived from an EMBL/GenBank/DDBJ whole genome shotgun (WGS) entry which is preliminary data.</text>
</comment>
<name>S7V8F7_9BACT</name>
<dbReference type="STRING" id="641524.ADICYQ_4467"/>
<dbReference type="AlphaFoldDB" id="S7V8F7"/>
<reference evidence="1 2" key="1">
    <citation type="journal article" date="2013" name="Genome Announc.">
        <title>Draft Genome Sequence of Cyclobacterium qasimii Strain M12-11BT, Isolated from Arctic Marine Sediment.</title>
        <authorList>
            <person name="Shivaji S."/>
            <person name="Ara S."/>
            <person name="Singh A."/>
            <person name="Kumar Pinnaka A."/>
        </authorList>
    </citation>
    <scope>NUCLEOTIDE SEQUENCE [LARGE SCALE GENOMIC DNA]</scope>
    <source>
        <strain evidence="1 2">M12-11B</strain>
    </source>
</reference>
<evidence type="ECO:0000313" key="1">
    <source>
        <dbReference type="EMBL" id="EPR66555.1"/>
    </source>
</evidence>
<sequence length="53" mass="6392">MVNMDKIEFKKDRHDLFGSLDNLNSYRNYDKRQNFTGWTNRLSGRVHHQSACF</sequence>
<dbReference type="Proteomes" id="UP000014974">
    <property type="component" value="Unassembled WGS sequence"/>
</dbReference>
<evidence type="ECO:0000313" key="2">
    <source>
        <dbReference type="Proteomes" id="UP000014974"/>
    </source>
</evidence>
<accession>S7V8F7</accession>
<protein>
    <submittedName>
        <fullName evidence="1">Uncharacterized protein</fullName>
    </submittedName>
</protein>
<dbReference type="EMBL" id="ATNM01000146">
    <property type="protein sequence ID" value="EPR66555.1"/>
    <property type="molecule type" value="Genomic_DNA"/>
</dbReference>
<gene>
    <name evidence="1" type="ORF">ADICYQ_4467</name>
</gene>
<organism evidence="1 2">
    <name type="scientific">Cyclobacterium qasimii M12-11B</name>
    <dbReference type="NCBI Taxonomy" id="641524"/>
    <lineage>
        <taxon>Bacteria</taxon>
        <taxon>Pseudomonadati</taxon>
        <taxon>Bacteroidota</taxon>
        <taxon>Cytophagia</taxon>
        <taxon>Cytophagales</taxon>
        <taxon>Cyclobacteriaceae</taxon>
        <taxon>Cyclobacterium</taxon>
    </lineage>
</organism>